<feature type="coiled-coil region" evidence="1">
    <location>
        <begin position="589"/>
        <end position="616"/>
    </location>
</feature>
<feature type="domain" description="Peptidase S74" evidence="2">
    <location>
        <begin position="515"/>
        <end position="610"/>
    </location>
</feature>
<evidence type="ECO:0000259" key="2">
    <source>
        <dbReference type="PROSITE" id="PS51688"/>
    </source>
</evidence>
<dbReference type="AlphaFoldDB" id="A0A928Y712"/>
<dbReference type="Pfam" id="PF13884">
    <property type="entry name" value="Peptidase_S74"/>
    <property type="match status" value="1"/>
</dbReference>
<dbReference type="InterPro" id="IPR030392">
    <property type="entry name" value="S74_ICA"/>
</dbReference>
<comment type="caution">
    <text evidence="3">The sequence shown here is derived from an EMBL/GenBank/DDBJ whole genome shotgun (WGS) entry which is preliminary data.</text>
</comment>
<dbReference type="EMBL" id="JABTTY010000001">
    <property type="protein sequence ID" value="MBE7525684.1"/>
    <property type="molecule type" value="Genomic_DNA"/>
</dbReference>
<evidence type="ECO:0000313" key="3">
    <source>
        <dbReference type="EMBL" id="MBE7525684.1"/>
    </source>
</evidence>
<evidence type="ECO:0000256" key="1">
    <source>
        <dbReference type="SAM" id="Coils"/>
    </source>
</evidence>
<name>A0A928Y712_UNCKA</name>
<sequence>MKNDTCRTTWPTASAVSDIWVDVTGDTMTGDLIVPNHQVAAKTLWAGSNLQVQRPASTNVFRTGSWDGTYDNFMEFISDPAETQTLKFFTDAVGPNVGQNAMQIRLNNTAGPSWRAAYMDGSRSGNVDRSLTFIEQNGALSFTANTPGTGNQRIGGIIGYCPGGVTPCRGLDISAQNNGGTSQGAQFSNTAGNGVILADPNYAILANAGDATLTTGAFLNTAVSGKALQAVATNGALAKAGQFYGPFGYNGELGVLGAGVSGTGATAGVFNGQGTGIWAETNQNNSIAVRARALPSGSIGVYAEGNLIAGDFRPTGGAGSFGVRAYGGGTGFVSYGGTNGAYIEGTQNGLAAYTTDQCGGAGTCAAGIAGSALFGRGSSYGSVTYGNVYGAFGSESDTGAWGALGGNGYGVYSGTDIYSSGYRGVVLNAADSPLITRGWDAFTSGAYAGLGRWGVFMEPHTLILGIPNVGGKTIRFSRYEATSARTDLLTVDTGGNLTIIGNAYKPGGGSWLASSDERLKDVYGGFSAGLDGILKLDPVYYSYKAGNTRNLPDDQTYVGVVAQNVESAIPDAVTVGEDGYLNVNNDPIIWAMVNSIKELKAENDELRARIEALEAK</sequence>
<proteinExistence type="predicted"/>
<gene>
    <name evidence="3" type="ORF">HS096_04850</name>
</gene>
<keyword evidence="1" id="KW-0175">Coiled coil</keyword>
<accession>A0A928Y712</accession>
<dbReference type="PROSITE" id="PS51688">
    <property type="entry name" value="ICA"/>
    <property type="match status" value="1"/>
</dbReference>
<organism evidence="3 4">
    <name type="scientific">candidate division WWE3 bacterium</name>
    <dbReference type="NCBI Taxonomy" id="2053526"/>
    <lineage>
        <taxon>Bacteria</taxon>
        <taxon>Katanobacteria</taxon>
    </lineage>
</organism>
<protein>
    <submittedName>
        <fullName evidence="3">Tail fiber domain-containing protein</fullName>
    </submittedName>
</protein>
<evidence type="ECO:0000313" key="4">
    <source>
        <dbReference type="Proteomes" id="UP000710385"/>
    </source>
</evidence>
<reference evidence="3" key="1">
    <citation type="submission" date="2020-05" db="EMBL/GenBank/DDBJ databases">
        <title>High-Quality Genomes of Partial-Nitritation/Anammox System by Hierarchical Clustering Based Hybrid Assembly.</title>
        <authorList>
            <person name="Liu L."/>
            <person name="Wang Y."/>
            <person name="Che Y."/>
            <person name="Chen Y."/>
            <person name="Xia Y."/>
            <person name="Luo R."/>
            <person name="Cheng S.H."/>
            <person name="Zheng C."/>
            <person name="Zhang T."/>
        </authorList>
    </citation>
    <scope>NUCLEOTIDE SEQUENCE</scope>
    <source>
        <strain evidence="3">H1_PAT1</strain>
    </source>
</reference>
<dbReference type="Proteomes" id="UP000710385">
    <property type="component" value="Unassembled WGS sequence"/>
</dbReference>